<evidence type="ECO:0000259" key="9">
    <source>
        <dbReference type="PROSITE" id="PS50969"/>
    </source>
</evidence>
<evidence type="ECO:0000256" key="7">
    <source>
        <dbReference type="SAM" id="MobiDB-lite"/>
    </source>
</evidence>
<dbReference type="Pfam" id="PF00533">
    <property type="entry name" value="BRCT"/>
    <property type="match status" value="1"/>
</dbReference>
<dbReference type="CDD" id="cd17729">
    <property type="entry name" value="BRCT_CTDP1"/>
    <property type="match status" value="1"/>
</dbReference>
<dbReference type="Proteomes" id="UP000054466">
    <property type="component" value="Unassembled WGS sequence"/>
</dbReference>
<dbReference type="SMART" id="SM00292">
    <property type="entry name" value="BRCT"/>
    <property type="match status" value="1"/>
</dbReference>
<dbReference type="RefSeq" id="XP_016248614.1">
    <property type="nucleotide sequence ID" value="XM_016395195.1"/>
</dbReference>
<dbReference type="NCBIfam" id="TIGR02250">
    <property type="entry name" value="FCP1_euk"/>
    <property type="match status" value="1"/>
</dbReference>
<feature type="compositionally biased region" description="Acidic residues" evidence="7">
    <location>
        <begin position="821"/>
        <end position="833"/>
    </location>
</feature>
<feature type="region of interest" description="Disordered" evidence="7">
    <location>
        <begin position="642"/>
        <end position="686"/>
    </location>
</feature>
<proteinExistence type="predicted"/>
<dbReference type="Gene3D" id="3.40.50.1000">
    <property type="entry name" value="HAD superfamily/HAD-like"/>
    <property type="match status" value="1"/>
</dbReference>
<evidence type="ECO:0000256" key="4">
    <source>
        <dbReference type="ARBA" id="ARBA00047761"/>
    </source>
</evidence>
<feature type="compositionally biased region" description="Polar residues" evidence="7">
    <location>
        <begin position="667"/>
        <end position="678"/>
    </location>
</feature>
<dbReference type="EC" id="3.1.3.16" evidence="6"/>
<comment type="function">
    <text evidence="6">This promotes the activity of RNA polymerase II.</text>
</comment>
<sequence length="857" mass="95358">MLLRLPKNLHYPLTITKVEKRVGESVARNDDLFLYSYTTKVKEGSRYDEEEKEVNRKFVTHFPSTLEGTIKAWRVWEGDVLTHPVDVCEIEEECPHTVQFLGMCTNCGKDMTTVQAGSETTDADRAPIRMAHDTPHLTISKEEASRIDEEAKRRLLSSRKLSLVVDLDQTIIHAAVDPTIAEWQKDKDNPNYEAVKDVRAFQLIDDGPGMRGCWYYIKLRPGLAEFLDHISQLYELHIYTMGTRQYAQQIANIVDPDRKYFGDRILSRDESGSMIAKNLERLFPVDTKMVVIIDDRGDVWKWSANLIRVTPFDFFVGIGDINSSFLPKKQEIQTTPKPEPSKLAEDSTENGENGENGESGEQESNGLAEDGTSTIQNGTSALEQLMAMSGGDDPAVRELQTKGQEEIIALQLEGKPLLKMQLQQDEKDEAEAAANGEIVASQSTESDSSDSSDSSESNSAGPAKQKARHSILKNDDEELIHLEATLTTVHAAFFAEYDRKRMGGKGGRVAELTGKRKAPLPSQDEGDGLSVELMFVPDIKRVMPAMKLRVLSGVRIVFSGVLPLGTDIQNADISTWAKTFGASITDKVTRDVTHVIAARPGTAKVKQAVKRGIKVVSTSWLIESMQRWRKLDERPYLLEGVGRQKQETSSELGDPLEKSSAPPNDLLLSSSEGETTGIDTEDDQPARKRLKLDTIKDANTSAEAFEDLVDDGSPITINQDEWADIEAELKEFMGSDAESESDTDSVSSALSLRERRGAKRRRGEDGDKDTPAGGLDTPSTAQRNGTGSALRRVANIDSEVESEATAEEQISQEQREVEEAQEREEEEEEDSDDELARELERELEEADAEEEKRRETD</sequence>
<dbReference type="SMART" id="SM00577">
    <property type="entry name" value="CPDc"/>
    <property type="match status" value="1"/>
</dbReference>
<evidence type="ECO:0000256" key="2">
    <source>
        <dbReference type="ARBA" id="ARBA00022801"/>
    </source>
</evidence>
<dbReference type="HOGENOM" id="CLU_007683_0_2_1"/>
<comment type="catalytic activity">
    <reaction evidence="4 6">
        <text>O-phospho-L-seryl-[protein] + H2O = L-seryl-[protein] + phosphate</text>
        <dbReference type="Rhea" id="RHEA:20629"/>
        <dbReference type="Rhea" id="RHEA-COMP:9863"/>
        <dbReference type="Rhea" id="RHEA-COMP:11604"/>
        <dbReference type="ChEBI" id="CHEBI:15377"/>
        <dbReference type="ChEBI" id="CHEBI:29999"/>
        <dbReference type="ChEBI" id="CHEBI:43474"/>
        <dbReference type="ChEBI" id="CHEBI:83421"/>
        <dbReference type="EC" id="3.1.3.16"/>
    </reaction>
</comment>
<organism evidence="10 11">
    <name type="scientific">Cladophialophora immunda</name>
    <dbReference type="NCBI Taxonomy" id="569365"/>
    <lineage>
        <taxon>Eukaryota</taxon>
        <taxon>Fungi</taxon>
        <taxon>Dikarya</taxon>
        <taxon>Ascomycota</taxon>
        <taxon>Pezizomycotina</taxon>
        <taxon>Eurotiomycetes</taxon>
        <taxon>Chaetothyriomycetidae</taxon>
        <taxon>Chaetothyriales</taxon>
        <taxon>Herpotrichiellaceae</taxon>
        <taxon>Cladophialophora</taxon>
    </lineage>
</organism>
<evidence type="ECO:0000313" key="11">
    <source>
        <dbReference type="Proteomes" id="UP000054466"/>
    </source>
</evidence>
<feature type="domain" description="BRCT" evidence="8">
    <location>
        <begin position="546"/>
        <end position="638"/>
    </location>
</feature>
<feature type="region of interest" description="Disordered" evidence="7">
    <location>
        <begin position="438"/>
        <end position="469"/>
    </location>
</feature>
<dbReference type="OrthoDB" id="10249888at2759"/>
<dbReference type="PROSITE" id="PS50969">
    <property type="entry name" value="FCP1"/>
    <property type="match status" value="1"/>
</dbReference>
<dbReference type="InterPro" id="IPR036420">
    <property type="entry name" value="BRCT_dom_sf"/>
</dbReference>
<dbReference type="InterPro" id="IPR001357">
    <property type="entry name" value="BRCT_dom"/>
</dbReference>
<dbReference type="InterPro" id="IPR039189">
    <property type="entry name" value="Fcp1"/>
</dbReference>
<dbReference type="Gene3D" id="3.40.50.10190">
    <property type="entry name" value="BRCT domain"/>
    <property type="match status" value="1"/>
</dbReference>
<dbReference type="PROSITE" id="PS50172">
    <property type="entry name" value="BRCT"/>
    <property type="match status" value="1"/>
</dbReference>
<evidence type="ECO:0000259" key="8">
    <source>
        <dbReference type="PROSITE" id="PS50172"/>
    </source>
</evidence>
<accession>A0A0D2CBG6</accession>
<comment type="subcellular location">
    <subcellularLocation>
        <location evidence="1 6">Nucleus</location>
    </subcellularLocation>
</comment>
<feature type="region of interest" description="Disordered" evidence="7">
    <location>
        <begin position="327"/>
        <end position="374"/>
    </location>
</feature>
<feature type="compositionally biased region" description="Polar residues" evidence="7">
    <location>
        <begin position="777"/>
        <end position="787"/>
    </location>
</feature>
<dbReference type="SUPFAM" id="SSF52113">
    <property type="entry name" value="BRCT domain"/>
    <property type="match status" value="1"/>
</dbReference>
<dbReference type="FunFam" id="3.40.50.1000:FF:000142">
    <property type="entry name" value="Similar to FCP1-like phosphatase"/>
    <property type="match status" value="1"/>
</dbReference>
<dbReference type="InterPro" id="IPR023214">
    <property type="entry name" value="HAD_sf"/>
</dbReference>
<dbReference type="PANTHER" id="PTHR23081:SF36">
    <property type="entry name" value="RNA POLYMERASE II SUBUNIT A C-TERMINAL DOMAIN PHOSPHATASE"/>
    <property type="match status" value="1"/>
</dbReference>
<dbReference type="CDD" id="cd07521">
    <property type="entry name" value="HAD_FCP1-like"/>
    <property type="match status" value="1"/>
</dbReference>
<protein>
    <recommendedName>
        <fullName evidence="6">RNA polymerase II subunit A C-terminal domain phosphatase</fullName>
        <ecNumber evidence="6">3.1.3.16</ecNumber>
    </recommendedName>
</protein>
<dbReference type="InterPro" id="IPR036412">
    <property type="entry name" value="HAD-like_sf"/>
</dbReference>
<evidence type="ECO:0000256" key="1">
    <source>
        <dbReference type="ARBA" id="ARBA00004123"/>
    </source>
</evidence>
<dbReference type="GO" id="GO:0008420">
    <property type="term" value="F:RNA polymerase II CTD heptapeptide repeat phosphatase activity"/>
    <property type="evidence" value="ECO:0007669"/>
    <property type="project" value="UniProtKB-UniRule"/>
</dbReference>
<keyword evidence="2 6" id="KW-0378">Hydrolase</keyword>
<dbReference type="EMBL" id="KN847043">
    <property type="protein sequence ID" value="KIW28398.1"/>
    <property type="molecule type" value="Genomic_DNA"/>
</dbReference>
<evidence type="ECO:0000256" key="6">
    <source>
        <dbReference type="RuleBase" id="RU366066"/>
    </source>
</evidence>
<reference evidence="10 11" key="1">
    <citation type="submission" date="2015-01" db="EMBL/GenBank/DDBJ databases">
        <title>The Genome Sequence of Cladophialophora immunda CBS83496.</title>
        <authorList>
            <consortium name="The Broad Institute Genomics Platform"/>
            <person name="Cuomo C."/>
            <person name="de Hoog S."/>
            <person name="Gorbushina A."/>
            <person name="Stielow B."/>
            <person name="Teixiera M."/>
            <person name="Abouelleil A."/>
            <person name="Chapman S.B."/>
            <person name="Priest M."/>
            <person name="Young S.K."/>
            <person name="Wortman J."/>
            <person name="Nusbaum C."/>
            <person name="Birren B."/>
        </authorList>
    </citation>
    <scope>NUCLEOTIDE SEQUENCE [LARGE SCALE GENOMIC DNA]</scope>
    <source>
        <strain evidence="10 11">CBS 83496</strain>
    </source>
</reference>
<evidence type="ECO:0000256" key="3">
    <source>
        <dbReference type="ARBA" id="ARBA00023242"/>
    </source>
</evidence>
<dbReference type="STRING" id="569365.A0A0D2CBG6"/>
<dbReference type="InterPro" id="IPR004274">
    <property type="entry name" value="FCP1_dom"/>
</dbReference>
<gene>
    <name evidence="10" type="ORF">PV07_08065</name>
</gene>
<comment type="catalytic activity">
    <reaction evidence="5 6">
        <text>O-phospho-L-threonyl-[protein] + H2O = L-threonyl-[protein] + phosphate</text>
        <dbReference type="Rhea" id="RHEA:47004"/>
        <dbReference type="Rhea" id="RHEA-COMP:11060"/>
        <dbReference type="Rhea" id="RHEA-COMP:11605"/>
        <dbReference type="ChEBI" id="CHEBI:15377"/>
        <dbReference type="ChEBI" id="CHEBI:30013"/>
        <dbReference type="ChEBI" id="CHEBI:43474"/>
        <dbReference type="ChEBI" id="CHEBI:61977"/>
        <dbReference type="EC" id="3.1.3.16"/>
    </reaction>
</comment>
<feature type="region of interest" description="Disordered" evidence="7">
    <location>
        <begin position="729"/>
        <end position="857"/>
    </location>
</feature>
<dbReference type="GeneID" id="27347259"/>
<dbReference type="VEuPathDB" id="FungiDB:PV07_08065"/>
<dbReference type="GO" id="GO:0005634">
    <property type="term" value="C:nucleus"/>
    <property type="evidence" value="ECO:0007669"/>
    <property type="project" value="UniProtKB-SubCell"/>
</dbReference>
<dbReference type="SUPFAM" id="SSF56784">
    <property type="entry name" value="HAD-like"/>
    <property type="match status" value="1"/>
</dbReference>
<dbReference type="Gene3D" id="1.10.287.10">
    <property type="entry name" value="S15/NS1, RNA-binding"/>
    <property type="match status" value="1"/>
</dbReference>
<dbReference type="AlphaFoldDB" id="A0A0D2CBG6"/>
<evidence type="ECO:0000256" key="5">
    <source>
        <dbReference type="ARBA" id="ARBA00048336"/>
    </source>
</evidence>
<evidence type="ECO:0000313" key="10">
    <source>
        <dbReference type="EMBL" id="KIW28398.1"/>
    </source>
</evidence>
<feature type="compositionally biased region" description="Low complexity" evidence="7">
    <location>
        <begin position="441"/>
        <end position="459"/>
    </location>
</feature>
<dbReference type="PANTHER" id="PTHR23081">
    <property type="entry name" value="RNA POLYMERASE II CTD PHOSPHATASE"/>
    <property type="match status" value="1"/>
</dbReference>
<dbReference type="Pfam" id="PF03031">
    <property type="entry name" value="NIF"/>
    <property type="match status" value="1"/>
</dbReference>
<keyword evidence="11" id="KW-1185">Reference proteome</keyword>
<name>A0A0D2CBG6_9EURO</name>
<dbReference type="InterPro" id="IPR011947">
    <property type="entry name" value="FCP1_euk"/>
</dbReference>
<feature type="domain" description="FCP1 homology" evidence="9">
    <location>
        <begin position="156"/>
        <end position="332"/>
    </location>
</feature>
<keyword evidence="3 6" id="KW-0539">Nucleus</keyword>